<dbReference type="InterPro" id="IPR012341">
    <property type="entry name" value="6hp_glycosidase-like_sf"/>
</dbReference>
<feature type="domain" description="Glycosyltransferase 2-like" evidence="15">
    <location>
        <begin position="269"/>
        <end position="468"/>
    </location>
</feature>
<evidence type="ECO:0000256" key="3">
    <source>
        <dbReference type="ARBA" id="ARBA00007072"/>
    </source>
</evidence>
<dbReference type="InterPro" id="IPR050321">
    <property type="entry name" value="Glycosyltr_2/OpgH_subfam"/>
</dbReference>
<sequence>MGDAPSIEEAAKSGTGKTTGFVIGANAVSPGAPVSADAEAPASPPRNYSAPAFNAPDLEKQLGKRPTPLLEDETREFERYRRVSEVNWIGMAVFLCYLAALAFYLWVRITKTLDLGQFQWYGILVLVIECLGATTVILYGINLLRMPVATYHVQEDPSSPGKPFTRHPYHVRVLVPCYKEGLDILRRTVMAAYDATLPEGCERTIYLLDDGKDIKKRKWVETLGADVVYVSGRKREPGEMNGKSGNLNNVCSQLYPKGAPIPSTELLCIFDADQVASKEFFLKTLPLFDSGDDIAMVLSPQCFHNLNLHSDIFNHSNVHFWEYMQPGYDALGFISCTGTNFLVRSTAMMEVGGSPTWTLTEDFALGMELKKYGWNCRYVQEYLAIGEAPDQIRNCYQQRSRWCKGHFQILFNFEHCPLFQRRLSIFMRIMYMSGVWAYIVGALSTPTFIIIPIVTIWGGVFPIVVSQWAAIGLTVYMVATHAVLYYVRSPKHLEALWFSNIANTLMWFTYVKALYSALSSVTLGKTIQFKTTLKGAAMLMNTAVRDLWMPGLCFILLLATLILGLIKLGTSATIASPLCISIVWIVYALIPEALVMYYACVSKACLLADYELSKCRASANGVSLQYVCRICMVLSFFSAACAVGLMWGLYPKEYDLGHVLSLSSYFYNAQRAGHLPPDNGVPWRSDALLWETGPGEIDLTGGWLNGGSAGDLKMSVPTAFTTSLVAWGMLAFPAGYAAANQTYAGQQSVRWGADYLLKTLIANSTGGNVSSIVYQVGNYTIDQTYWGRPEDIPRTVSGYPTRPAFTAPASHASDLGGAIVAALAASSLVFRSTDPGYSTTLLSAAFDLYAVVTDSANHGLYGDVATFKACVGPFAKGSTGAQCIPASVQLNGSAVPLYNGTTYYDCLLWAATWMYKATGDGAYLDDATTFYVAHLYDETGSERLVFDWTSYYWASCVLLAQLTDGGTYHERSQHFMRMWVCGIDQVVAYTPRGRAYNSASGSLGSTANAAFLATTYGAYELPSNPALASRYVCWARSQIRYMLGDADQSYVVGYGRNAPTHADNRAASCPPPPQQCSAVSGLLNPQPNPNVLSGALVEGALFSDVFQDVRILNSTNVEIEFNAGFQGVLAGLSQASGTWEQCLQGYGGLGRVSTVCGNA</sequence>
<evidence type="ECO:0000256" key="9">
    <source>
        <dbReference type="ARBA" id="ARBA00023001"/>
    </source>
</evidence>
<dbReference type="EMBL" id="JALJOU010000008">
    <property type="protein sequence ID" value="KAK9842280.1"/>
    <property type="molecule type" value="Genomic_DNA"/>
</dbReference>
<dbReference type="Gene3D" id="3.90.550.10">
    <property type="entry name" value="Spore Coat Polysaccharide Biosynthesis Protein SpsA, Chain A"/>
    <property type="match status" value="1"/>
</dbReference>
<evidence type="ECO:0000256" key="10">
    <source>
        <dbReference type="ARBA" id="ARBA00023136"/>
    </source>
</evidence>
<evidence type="ECO:0000256" key="4">
    <source>
        <dbReference type="ARBA" id="ARBA00012601"/>
    </source>
</evidence>
<dbReference type="GO" id="GO:0030245">
    <property type="term" value="P:cellulose catabolic process"/>
    <property type="evidence" value="ECO:0007669"/>
    <property type="project" value="UniProtKB-KW"/>
</dbReference>
<dbReference type="SUPFAM" id="SSF48208">
    <property type="entry name" value="Six-hairpin glycosidases"/>
    <property type="match status" value="1"/>
</dbReference>
<keyword evidence="8 13" id="KW-1133">Transmembrane helix</keyword>
<evidence type="ECO:0000256" key="13">
    <source>
        <dbReference type="SAM" id="Phobius"/>
    </source>
</evidence>
<comment type="similarity">
    <text evidence="3">Belongs to the glycosyl hydrolase 9 (cellulase E) family.</text>
</comment>
<feature type="transmembrane region" description="Helical" evidence="13">
    <location>
        <begin position="573"/>
        <end position="590"/>
    </location>
</feature>
<comment type="catalytic activity">
    <reaction evidence="1">
        <text>Endohydrolysis of (1-&gt;4)-beta-D-glucosidic linkages in cellulose, lichenin and cereal beta-D-glucans.</text>
        <dbReference type="EC" id="3.2.1.4"/>
    </reaction>
</comment>
<dbReference type="AlphaFoldDB" id="A0AAW1S7C5"/>
<dbReference type="Gene3D" id="1.50.10.10">
    <property type="match status" value="1"/>
</dbReference>
<dbReference type="EC" id="3.2.1.4" evidence="4"/>
<dbReference type="GO" id="GO:0016020">
    <property type="term" value="C:membrane"/>
    <property type="evidence" value="ECO:0007669"/>
    <property type="project" value="UniProtKB-SubCell"/>
</dbReference>
<feature type="transmembrane region" description="Helical" evidence="13">
    <location>
        <begin position="118"/>
        <end position="141"/>
    </location>
</feature>
<keyword evidence="7 13" id="KW-0812">Transmembrane</keyword>
<evidence type="ECO:0000256" key="6">
    <source>
        <dbReference type="ARBA" id="ARBA00022679"/>
    </source>
</evidence>
<protein>
    <recommendedName>
        <fullName evidence="4">cellulase</fullName>
        <ecNumber evidence="4">3.2.1.4</ecNumber>
    </recommendedName>
</protein>
<feature type="transmembrane region" description="Helical" evidence="13">
    <location>
        <begin position="86"/>
        <end position="106"/>
    </location>
</feature>
<dbReference type="PANTHER" id="PTHR43867:SF2">
    <property type="entry name" value="CELLULOSE SYNTHASE CATALYTIC SUBUNIT A [UDP-FORMING]"/>
    <property type="match status" value="1"/>
</dbReference>
<feature type="transmembrane region" description="Helical" evidence="13">
    <location>
        <begin position="465"/>
        <end position="487"/>
    </location>
</feature>
<evidence type="ECO:0000256" key="5">
    <source>
        <dbReference type="ARBA" id="ARBA00022676"/>
    </source>
</evidence>
<feature type="transmembrane region" description="Helical" evidence="13">
    <location>
        <begin position="435"/>
        <end position="459"/>
    </location>
</feature>
<keyword evidence="6" id="KW-0808">Transferase</keyword>
<dbReference type="GO" id="GO:0008810">
    <property type="term" value="F:cellulase activity"/>
    <property type="evidence" value="ECO:0007669"/>
    <property type="project" value="UniProtKB-EC"/>
</dbReference>
<evidence type="ECO:0000259" key="14">
    <source>
        <dbReference type="Pfam" id="PF00759"/>
    </source>
</evidence>
<accession>A0AAW1S7C5</accession>
<dbReference type="PANTHER" id="PTHR43867">
    <property type="entry name" value="CELLULOSE SYNTHASE CATALYTIC SUBUNIT A [UDP-FORMING]"/>
    <property type="match status" value="1"/>
</dbReference>
<evidence type="ECO:0000313" key="17">
    <source>
        <dbReference type="Proteomes" id="UP001445335"/>
    </source>
</evidence>
<dbReference type="InterPro" id="IPR029044">
    <property type="entry name" value="Nucleotide-diphossugar_trans"/>
</dbReference>
<comment type="caution">
    <text evidence="16">The sequence shown here is derived from an EMBL/GenBank/DDBJ whole genome shotgun (WGS) entry which is preliminary data.</text>
</comment>
<evidence type="ECO:0000256" key="2">
    <source>
        <dbReference type="ARBA" id="ARBA00004141"/>
    </source>
</evidence>
<evidence type="ECO:0000256" key="7">
    <source>
        <dbReference type="ARBA" id="ARBA00022692"/>
    </source>
</evidence>
<dbReference type="Pfam" id="PF00759">
    <property type="entry name" value="Glyco_hydro_9"/>
    <property type="match status" value="1"/>
</dbReference>
<proteinExistence type="inferred from homology"/>
<dbReference type="InterPro" id="IPR008928">
    <property type="entry name" value="6-hairpin_glycosidase_sf"/>
</dbReference>
<keyword evidence="10 13" id="KW-0472">Membrane</keyword>
<evidence type="ECO:0000256" key="1">
    <source>
        <dbReference type="ARBA" id="ARBA00000966"/>
    </source>
</evidence>
<keyword evidence="17" id="KW-1185">Reference proteome</keyword>
<comment type="subcellular location">
    <subcellularLocation>
        <location evidence="2">Membrane</location>
        <topology evidence="2">Multi-pass membrane protein</topology>
    </subcellularLocation>
</comment>
<evidence type="ECO:0000256" key="12">
    <source>
        <dbReference type="ARBA" id="ARBA00023326"/>
    </source>
</evidence>
<dbReference type="Proteomes" id="UP001445335">
    <property type="component" value="Unassembled WGS sequence"/>
</dbReference>
<feature type="transmembrane region" description="Helical" evidence="13">
    <location>
        <begin position="547"/>
        <end position="566"/>
    </location>
</feature>
<keyword evidence="12" id="KW-0624">Polysaccharide degradation</keyword>
<evidence type="ECO:0000256" key="11">
    <source>
        <dbReference type="ARBA" id="ARBA00023277"/>
    </source>
</evidence>
<gene>
    <name evidence="16" type="ORF">WJX81_004432</name>
</gene>
<name>A0AAW1S7C5_9CHLO</name>
<evidence type="ECO:0000313" key="16">
    <source>
        <dbReference type="EMBL" id="KAK9842280.1"/>
    </source>
</evidence>
<dbReference type="SUPFAM" id="SSF53448">
    <property type="entry name" value="Nucleotide-diphospho-sugar transferases"/>
    <property type="match status" value="1"/>
</dbReference>
<feature type="transmembrane region" description="Helical" evidence="13">
    <location>
        <begin position="624"/>
        <end position="650"/>
    </location>
</feature>
<keyword evidence="9" id="KW-0136">Cellulose degradation</keyword>
<keyword evidence="5" id="KW-0328">Glycosyltransferase</keyword>
<keyword evidence="11" id="KW-0119">Carbohydrate metabolism</keyword>
<dbReference type="Pfam" id="PF13632">
    <property type="entry name" value="Glyco_trans_2_3"/>
    <property type="match status" value="1"/>
</dbReference>
<dbReference type="GO" id="GO:0016757">
    <property type="term" value="F:glycosyltransferase activity"/>
    <property type="evidence" value="ECO:0007669"/>
    <property type="project" value="UniProtKB-KW"/>
</dbReference>
<evidence type="ECO:0000259" key="15">
    <source>
        <dbReference type="Pfam" id="PF13632"/>
    </source>
</evidence>
<feature type="domain" description="Glycoside hydrolase family 9" evidence="14">
    <location>
        <begin position="658"/>
        <end position="1129"/>
    </location>
</feature>
<organism evidence="16 17">
    <name type="scientific">Elliptochloris bilobata</name>
    <dbReference type="NCBI Taxonomy" id="381761"/>
    <lineage>
        <taxon>Eukaryota</taxon>
        <taxon>Viridiplantae</taxon>
        <taxon>Chlorophyta</taxon>
        <taxon>core chlorophytes</taxon>
        <taxon>Trebouxiophyceae</taxon>
        <taxon>Trebouxiophyceae incertae sedis</taxon>
        <taxon>Elliptochloris clade</taxon>
        <taxon>Elliptochloris</taxon>
    </lineage>
</organism>
<dbReference type="InterPro" id="IPR001173">
    <property type="entry name" value="Glyco_trans_2-like"/>
</dbReference>
<evidence type="ECO:0000256" key="8">
    <source>
        <dbReference type="ARBA" id="ARBA00022989"/>
    </source>
</evidence>
<reference evidence="16 17" key="1">
    <citation type="journal article" date="2024" name="Nat. Commun.">
        <title>Phylogenomics reveals the evolutionary origins of lichenization in chlorophyte algae.</title>
        <authorList>
            <person name="Puginier C."/>
            <person name="Libourel C."/>
            <person name="Otte J."/>
            <person name="Skaloud P."/>
            <person name="Haon M."/>
            <person name="Grisel S."/>
            <person name="Petersen M."/>
            <person name="Berrin J.G."/>
            <person name="Delaux P.M."/>
            <person name="Dal Grande F."/>
            <person name="Keller J."/>
        </authorList>
    </citation>
    <scope>NUCLEOTIDE SEQUENCE [LARGE SCALE GENOMIC DNA]</scope>
    <source>
        <strain evidence="16 17">SAG 245.80</strain>
    </source>
</reference>
<dbReference type="InterPro" id="IPR001701">
    <property type="entry name" value="Glyco_hydro_9"/>
</dbReference>